<organism evidence="12">
    <name type="scientific">Trypanosoma congolense</name>
    <dbReference type="NCBI Taxonomy" id="5692"/>
    <lineage>
        <taxon>Eukaryota</taxon>
        <taxon>Discoba</taxon>
        <taxon>Euglenozoa</taxon>
        <taxon>Kinetoplastea</taxon>
        <taxon>Metakinetoplastina</taxon>
        <taxon>Trypanosomatida</taxon>
        <taxon>Trypanosomatidae</taxon>
        <taxon>Trypanosoma</taxon>
        <taxon>Nannomonas</taxon>
    </lineage>
</organism>
<dbReference type="VEuPathDB" id="TriTrypDB:TcIL3000_0_41540"/>
<evidence type="ECO:0000256" key="2">
    <source>
        <dbReference type="ARBA" id="ARBA00004609"/>
    </source>
</evidence>
<protein>
    <submittedName>
        <fullName evidence="12">Variable surface glycoprotein</fullName>
    </submittedName>
</protein>
<evidence type="ECO:0000256" key="8">
    <source>
        <dbReference type="ARBA" id="ARBA00023288"/>
    </source>
</evidence>
<evidence type="ECO:0000256" key="3">
    <source>
        <dbReference type="ARBA" id="ARBA00022475"/>
    </source>
</evidence>
<evidence type="ECO:0000256" key="10">
    <source>
        <dbReference type="SAM" id="SignalP"/>
    </source>
</evidence>
<proteinExistence type="evidence at transcript level"/>
<dbReference type="AlphaFoldDB" id="Q26979"/>
<sequence>MNKVTPVFFALHIAACFSGVDGTAIAAGDNAEHFRILCRVYKTATQVPHALYDPTSIDDVSEKIDVFSAALSDDKWYADVLSASKESKIPEELAGTSTVMKGNWSRWRKAVVRISTDPEVAKIPSGTPAIKTALERLKVIEKHVEKILQDIQKTSESVDLAKLQTAFSEAIFGNLGEDNERTYHGTSSRGQTCGSSGLGSKGANTGDSLVIDFLCLCAKDSSGIDKACGEDVSIASPEWTVGSTNSGKQIWTKIRDACIGRTNTKNVTAEYGVSALYDFVAKISVDTQASSRKPGLFGTITTAGTPACDGQNADSNHGICVYYGTDLKQIKWLQKIKNGIAELEKAHKGEATIRNAITHLKMLGTRAEEIYEEAKATLDQETTTSRIPTKNQTMNQKPPTPSDKGTAQEPSALSKAGNSRYILPWTLLI</sequence>
<feature type="signal peptide" evidence="10">
    <location>
        <begin position="1"/>
        <end position="22"/>
    </location>
</feature>
<comment type="function">
    <text evidence="1">VSG forms a coat on the surface of the parasite. The trypanosome evades the immune response of the host by expressing a series of antigenically distinct VSGs from an estimated 1000 VSG genes.</text>
</comment>
<feature type="domain" description="Trypanosome variant surface glycoprotein B-type N-terminal" evidence="11">
    <location>
        <begin position="21"/>
        <end position="361"/>
    </location>
</feature>
<dbReference type="InterPro" id="IPR025932">
    <property type="entry name" value="Trypano_VSG_B_N_dom"/>
</dbReference>
<dbReference type="Pfam" id="PF13206">
    <property type="entry name" value="VSG_B"/>
    <property type="match status" value="1"/>
</dbReference>
<keyword evidence="8" id="KW-0449">Lipoprotein</keyword>
<reference evidence="12" key="1">
    <citation type="journal article" date="1994" name="Eur. J. Biochem.">
        <title>Sequence determination of three variable surface glycoproteins from Trypanosoma congolense. Conserved sequence and structural motifs.</title>
        <authorList>
            <person name="Rausch S."/>
            <person name="Shayan P."/>
            <person name="Salnikoff J."/>
            <person name="Reinwald E."/>
        </authorList>
    </citation>
    <scope>NUCLEOTIDE SEQUENCE</scope>
</reference>
<keyword evidence="5 10" id="KW-0732">Signal</keyword>
<evidence type="ECO:0000313" key="12">
    <source>
        <dbReference type="EMBL" id="CAA55938.1"/>
    </source>
</evidence>
<keyword evidence="7" id="KW-0325">Glycoprotein</keyword>
<keyword evidence="6" id="KW-0472">Membrane</keyword>
<dbReference type="VEuPathDB" id="TriTrypDB:TcIL3000.A.H_000160400"/>
<comment type="subcellular location">
    <subcellularLocation>
        <location evidence="2">Cell membrane</location>
        <topology evidence="2">Lipid-anchor</topology>
        <topology evidence="2">GPI-anchor</topology>
    </subcellularLocation>
</comment>
<dbReference type="PIR" id="S48174">
    <property type="entry name" value="S48174"/>
</dbReference>
<accession>Q26979</accession>
<evidence type="ECO:0000256" key="5">
    <source>
        <dbReference type="ARBA" id="ARBA00022729"/>
    </source>
</evidence>
<evidence type="ECO:0000256" key="9">
    <source>
        <dbReference type="SAM" id="MobiDB-lite"/>
    </source>
</evidence>
<evidence type="ECO:0000256" key="4">
    <source>
        <dbReference type="ARBA" id="ARBA00022622"/>
    </source>
</evidence>
<feature type="region of interest" description="Disordered" evidence="9">
    <location>
        <begin position="375"/>
        <end position="413"/>
    </location>
</feature>
<keyword evidence="4" id="KW-0336">GPI-anchor</keyword>
<feature type="compositionally biased region" description="Polar residues" evidence="9">
    <location>
        <begin position="379"/>
        <end position="411"/>
    </location>
</feature>
<dbReference type="GO" id="GO:0098552">
    <property type="term" value="C:side of membrane"/>
    <property type="evidence" value="ECO:0007669"/>
    <property type="project" value="UniProtKB-KW"/>
</dbReference>
<name>Q26979_TRYCO</name>
<evidence type="ECO:0000256" key="1">
    <source>
        <dbReference type="ARBA" id="ARBA00002523"/>
    </source>
</evidence>
<evidence type="ECO:0000259" key="11">
    <source>
        <dbReference type="Pfam" id="PF13206"/>
    </source>
</evidence>
<feature type="chain" id="PRO_5004203354" evidence="10">
    <location>
        <begin position="23"/>
        <end position="429"/>
    </location>
</feature>
<dbReference type="GO" id="GO:0005886">
    <property type="term" value="C:plasma membrane"/>
    <property type="evidence" value="ECO:0007669"/>
    <property type="project" value="UniProtKB-SubCell"/>
</dbReference>
<evidence type="ECO:0000256" key="6">
    <source>
        <dbReference type="ARBA" id="ARBA00023136"/>
    </source>
</evidence>
<keyword evidence="3" id="KW-1003">Cell membrane</keyword>
<evidence type="ECO:0000256" key="7">
    <source>
        <dbReference type="ARBA" id="ARBA00023180"/>
    </source>
</evidence>
<dbReference type="EMBL" id="X79401">
    <property type="protein sequence ID" value="CAA55938.1"/>
    <property type="molecule type" value="mRNA"/>
</dbReference>